<proteinExistence type="predicted"/>
<name>A0A0C9WLH5_9AGAR</name>
<dbReference type="HOGENOM" id="CLU_2794310_0_0_1"/>
<evidence type="ECO:0000313" key="1">
    <source>
        <dbReference type="EMBL" id="KIJ97259.1"/>
    </source>
</evidence>
<sequence>MQNPLRLTGFFGRLAPMATNTPSHSFCDNLHYGLHNMLDDCLRILPFLAYTPSCRYSSSWANYLECSL</sequence>
<organism evidence="1 2">
    <name type="scientific">Laccaria amethystina LaAM-08-1</name>
    <dbReference type="NCBI Taxonomy" id="1095629"/>
    <lineage>
        <taxon>Eukaryota</taxon>
        <taxon>Fungi</taxon>
        <taxon>Dikarya</taxon>
        <taxon>Basidiomycota</taxon>
        <taxon>Agaricomycotina</taxon>
        <taxon>Agaricomycetes</taxon>
        <taxon>Agaricomycetidae</taxon>
        <taxon>Agaricales</taxon>
        <taxon>Agaricineae</taxon>
        <taxon>Hydnangiaceae</taxon>
        <taxon>Laccaria</taxon>
    </lineage>
</organism>
<accession>A0A0C9WLH5</accession>
<dbReference type="Proteomes" id="UP000054477">
    <property type="component" value="Unassembled WGS sequence"/>
</dbReference>
<dbReference type="EMBL" id="KN838698">
    <property type="protein sequence ID" value="KIJ97259.1"/>
    <property type="molecule type" value="Genomic_DNA"/>
</dbReference>
<reference evidence="1 2" key="1">
    <citation type="submission" date="2014-04" db="EMBL/GenBank/DDBJ databases">
        <authorList>
            <consortium name="DOE Joint Genome Institute"/>
            <person name="Kuo A."/>
            <person name="Kohler A."/>
            <person name="Nagy L.G."/>
            <person name="Floudas D."/>
            <person name="Copeland A."/>
            <person name="Barry K.W."/>
            <person name="Cichocki N."/>
            <person name="Veneault-Fourrey C."/>
            <person name="LaButti K."/>
            <person name="Lindquist E.A."/>
            <person name="Lipzen A."/>
            <person name="Lundell T."/>
            <person name="Morin E."/>
            <person name="Murat C."/>
            <person name="Sun H."/>
            <person name="Tunlid A."/>
            <person name="Henrissat B."/>
            <person name="Grigoriev I.V."/>
            <person name="Hibbett D.S."/>
            <person name="Martin F."/>
            <person name="Nordberg H.P."/>
            <person name="Cantor M.N."/>
            <person name="Hua S.X."/>
        </authorList>
    </citation>
    <scope>NUCLEOTIDE SEQUENCE [LARGE SCALE GENOMIC DNA]</scope>
    <source>
        <strain evidence="1 2">LaAM-08-1</strain>
    </source>
</reference>
<protein>
    <submittedName>
        <fullName evidence="1">Uncharacterized protein</fullName>
    </submittedName>
</protein>
<evidence type="ECO:0000313" key="2">
    <source>
        <dbReference type="Proteomes" id="UP000054477"/>
    </source>
</evidence>
<reference evidence="2" key="2">
    <citation type="submission" date="2015-01" db="EMBL/GenBank/DDBJ databases">
        <title>Evolutionary Origins and Diversification of the Mycorrhizal Mutualists.</title>
        <authorList>
            <consortium name="DOE Joint Genome Institute"/>
            <consortium name="Mycorrhizal Genomics Consortium"/>
            <person name="Kohler A."/>
            <person name="Kuo A."/>
            <person name="Nagy L.G."/>
            <person name="Floudas D."/>
            <person name="Copeland A."/>
            <person name="Barry K.W."/>
            <person name="Cichocki N."/>
            <person name="Veneault-Fourrey C."/>
            <person name="LaButti K."/>
            <person name="Lindquist E.A."/>
            <person name="Lipzen A."/>
            <person name="Lundell T."/>
            <person name="Morin E."/>
            <person name="Murat C."/>
            <person name="Riley R."/>
            <person name="Ohm R."/>
            <person name="Sun H."/>
            <person name="Tunlid A."/>
            <person name="Henrissat B."/>
            <person name="Grigoriev I.V."/>
            <person name="Hibbett D.S."/>
            <person name="Martin F."/>
        </authorList>
    </citation>
    <scope>NUCLEOTIDE SEQUENCE [LARGE SCALE GENOMIC DNA]</scope>
    <source>
        <strain evidence="2">LaAM-08-1</strain>
    </source>
</reference>
<gene>
    <name evidence="1" type="ORF">K443DRAFT_256031</name>
</gene>
<keyword evidence="2" id="KW-1185">Reference proteome</keyword>
<dbReference type="AlphaFoldDB" id="A0A0C9WLH5"/>